<accession>A0A081ADS1</accession>
<evidence type="ECO:0000256" key="1">
    <source>
        <dbReference type="SAM" id="MobiDB-lite"/>
    </source>
</evidence>
<evidence type="ECO:0000313" key="3">
    <source>
        <dbReference type="Proteomes" id="UP000028582"/>
    </source>
</evidence>
<feature type="compositionally biased region" description="Polar residues" evidence="1">
    <location>
        <begin position="1"/>
        <end position="18"/>
    </location>
</feature>
<organism evidence="2 3">
    <name type="scientific">Phytophthora nicotianae P1976</name>
    <dbReference type="NCBI Taxonomy" id="1317066"/>
    <lineage>
        <taxon>Eukaryota</taxon>
        <taxon>Sar</taxon>
        <taxon>Stramenopiles</taxon>
        <taxon>Oomycota</taxon>
        <taxon>Peronosporomycetes</taxon>
        <taxon>Peronosporales</taxon>
        <taxon>Peronosporaceae</taxon>
        <taxon>Phytophthora</taxon>
    </lineage>
</organism>
<comment type="caution">
    <text evidence="2">The sequence shown here is derived from an EMBL/GenBank/DDBJ whole genome shotgun (WGS) entry which is preliminary data.</text>
</comment>
<reference evidence="2 3" key="1">
    <citation type="submission" date="2013-11" db="EMBL/GenBank/DDBJ databases">
        <title>The Genome Sequence of Phytophthora parasitica P1976.</title>
        <authorList>
            <consortium name="The Broad Institute Genomics Platform"/>
            <person name="Russ C."/>
            <person name="Tyler B."/>
            <person name="Panabieres F."/>
            <person name="Shan W."/>
            <person name="Tripathy S."/>
            <person name="Grunwald N."/>
            <person name="Machado M."/>
            <person name="Johnson C.S."/>
            <person name="Walker B."/>
            <person name="Young S."/>
            <person name="Zeng Q."/>
            <person name="Gargeya S."/>
            <person name="Fitzgerald M."/>
            <person name="Haas B."/>
            <person name="Abouelleil A."/>
            <person name="Allen A.W."/>
            <person name="Alvarado L."/>
            <person name="Arachchi H.M."/>
            <person name="Berlin A.M."/>
            <person name="Chapman S.B."/>
            <person name="Gainer-Dewar J."/>
            <person name="Goldberg J."/>
            <person name="Griggs A."/>
            <person name="Gujja S."/>
            <person name="Hansen M."/>
            <person name="Howarth C."/>
            <person name="Imamovic A."/>
            <person name="Ireland A."/>
            <person name="Larimer J."/>
            <person name="McCowan C."/>
            <person name="Murphy C."/>
            <person name="Pearson M."/>
            <person name="Poon T.W."/>
            <person name="Priest M."/>
            <person name="Roberts A."/>
            <person name="Saif S."/>
            <person name="Shea T."/>
            <person name="Sisk P."/>
            <person name="Sykes S."/>
            <person name="Wortman J."/>
            <person name="Nusbaum C."/>
            <person name="Birren B."/>
        </authorList>
    </citation>
    <scope>NUCLEOTIDE SEQUENCE [LARGE SCALE GENOMIC DNA]</scope>
    <source>
        <strain evidence="2 3">P1976</strain>
    </source>
</reference>
<dbReference type="AlphaFoldDB" id="A0A081ADS1"/>
<dbReference type="Proteomes" id="UP000028582">
    <property type="component" value="Unassembled WGS sequence"/>
</dbReference>
<evidence type="ECO:0000313" key="2">
    <source>
        <dbReference type="EMBL" id="ETO77032.1"/>
    </source>
</evidence>
<proteinExistence type="predicted"/>
<name>A0A081ADS1_PHYNI</name>
<protein>
    <submittedName>
        <fullName evidence="2">Uncharacterized protein</fullName>
    </submittedName>
</protein>
<feature type="compositionally biased region" description="Low complexity" evidence="1">
    <location>
        <begin position="26"/>
        <end position="42"/>
    </location>
</feature>
<gene>
    <name evidence="2" type="ORF">F444_07730</name>
</gene>
<dbReference type="EMBL" id="ANJA01001479">
    <property type="protein sequence ID" value="ETO77032.1"/>
    <property type="molecule type" value="Genomic_DNA"/>
</dbReference>
<feature type="region of interest" description="Disordered" evidence="1">
    <location>
        <begin position="1"/>
        <end position="44"/>
    </location>
</feature>
<sequence length="187" mass="20753">MKQSRIRYSSVLNNTAYQNRRDNLKSDNNSSLEHSSSVSNSSTARAYSTTVRNYFYSNNIAAQTTTTAPPSTTAPQLNKYTAASSNCRIFSNYNPVTRIYSYSTDHNSTVSIYHLLALPPTRIATLQATTAPLFGDRPAFFSDSSAVTSYYTGYAYTLSRAPAIVSMYTLVNPSALMYHSSRRLNNI</sequence>